<evidence type="ECO:0000313" key="1">
    <source>
        <dbReference type="EMBL" id="KCV70026.1"/>
    </source>
</evidence>
<accession>A0A058Z7G0</accession>
<dbReference type="InterPro" id="IPR027417">
    <property type="entry name" value="P-loop_NTPase"/>
</dbReference>
<name>A0A058Z7G0_FONAL</name>
<proteinExistence type="predicted"/>
<dbReference type="PROSITE" id="PS51257">
    <property type="entry name" value="PROKAR_LIPOPROTEIN"/>
    <property type="match status" value="1"/>
</dbReference>
<sequence>MRPGSGSTHPGLTLGGLLGCPTPAGLTESQAAPTINGTPFAQSRGFSLPPRAGLTLATDALPASAECLVHDWLLWSLQNLAALGQLRAAAKRAGQPVHPGFLLATHPPVERVVLVTLESSLTTFALVARKRGIDLAQAVRTGDLVVVDPLSAQSCRCRDCSQSPFAAPGAPATDLTVPFNMDTCGCGPAGLDRLGCLLETLALDDAPGQPGTSPRPAGLGPGRAVIIFDSLLPLMAQFGAEPHQVMTRLLGKLLAGRPGHTATRRVSMLARLPADAALLAPRVALTTASASSLAFGYNELVRALARRAQLVLSVRGLDTASSVGDLAIDGRLRVTRAPMAALSDLLFAESPSTHGSQQGHPEADPMAAFHRAADQQDLAAAGVSEFLFRASDQATGALLTRVGTQR</sequence>
<reference evidence="1" key="1">
    <citation type="submission" date="2013-04" db="EMBL/GenBank/DDBJ databases">
        <title>The Genome Sequence of Fonticula alba ATCC 38817.</title>
        <authorList>
            <consortium name="The Broad Institute Genomics Platform"/>
            <person name="Russ C."/>
            <person name="Cuomo C."/>
            <person name="Burger G."/>
            <person name="Gray M.W."/>
            <person name="Holland P.W.H."/>
            <person name="King N."/>
            <person name="Lang F.B.F."/>
            <person name="Roger A.J."/>
            <person name="Ruiz-Trillo I."/>
            <person name="Brown M."/>
            <person name="Walker B."/>
            <person name="Young S."/>
            <person name="Zeng Q."/>
            <person name="Gargeya S."/>
            <person name="Fitzgerald M."/>
            <person name="Haas B."/>
            <person name="Abouelleil A."/>
            <person name="Allen A.W."/>
            <person name="Alvarado L."/>
            <person name="Arachchi H.M."/>
            <person name="Berlin A.M."/>
            <person name="Chapman S.B."/>
            <person name="Gainer-Dewar J."/>
            <person name="Goldberg J."/>
            <person name="Griggs A."/>
            <person name="Gujja S."/>
            <person name="Hansen M."/>
            <person name="Howarth C."/>
            <person name="Imamovic A."/>
            <person name="Ireland A."/>
            <person name="Larimer J."/>
            <person name="McCowan C."/>
            <person name="Murphy C."/>
            <person name="Pearson M."/>
            <person name="Poon T.W."/>
            <person name="Priest M."/>
            <person name="Roberts A."/>
            <person name="Saif S."/>
            <person name="Shea T."/>
            <person name="Sisk P."/>
            <person name="Sykes S."/>
            <person name="Wortman J."/>
            <person name="Nusbaum C."/>
            <person name="Birren B."/>
        </authorList>
    </citation>
    <scope>NUCLEOTIDE SEQUENCE [LARGE SCALE GENOMIC DNA]</scope>
    <source>
        <strain evidence="1">ATCC 38817</strain>
    </source>
</reference>
<keyword evidence="2" id="KW-1185">Reference proteome</keyword>
<dbReference type="EMBL" id="KB932205">
    <property type="protein sequence ID" value="KCV70026.1"/>
    <property type="molecule type" value="Genomic_DNA"/>
</dbReference>
<dbReference type="RefSeq" id="XP_009495632.1">
    <property type="nucleotide sequence ID" value="XM_009497357.1"/>
</dbReference>
<organism evidence="1">
    <name type="scientific">Fonticula alba</name>
    <name type="common">Slime mold</name>
    <dbReference type="NCBI Taxonomy" id="691883"/>
    <lineage>
        <taxon>Eukaryota</taxon>
        <taxon>Rotosphaerida</taxon>
        <taxon>Fonticulaceae</taxon>
        <taxon>Fonticula</taxon>
    </lineage>
</organism>
<protein>
    <submittedName>
        <fullName evidence="1">Uncharacterized protein</fullName>
    </submittedName>
</protein>
<gene>
    <name evidence="1" type="ORF">H696_03492</name>
</gene>
<dbReference type="GeneID" id="20528217"/>
<dbReference type="AlphaFoldDB" id="A0A058Z7G0"/>
<dbReference type="Proteomes" id="UP000030693">
    <property type="component" value="Unassembled WGS sequence"/>
</dbReference>
<evidence type="ECO:0000313" key="2">
    <source>
        <dbReference type="Proteomes" id="UP000030693"/>
    </source>
</evidence>
<dbReference type="Gene3D" id="3.40.50.300">
    <property type="entry name" value="P-loop containing nucleotide triphosphate hydrolases"/>
    <property type="match status" value="1"/>
</dbReference>